<evidence type="ECO:0000256" key="1">
    <source>
        <dbReference type="ARBA" id="ARBA00006756"/>
    </source>
</evidence>
<evidence type="ECO:0000313" key="5">
    <source>
        <dbReference type="EnsemblPlants" id="PNT60593"/>
    </source>
</evidence>
<dbReference type="GO" id="GO:0006887">
    <property type="term" value="P:exocytosis"/>
    <property type="evidence" value="ECO:0007669"/>
    <property type="project" value="InterPro"/>
</dbReference>
<dbReference type="Proteomes" id="UP000008810">
    <property type="component" value="Chromosome 5"/>
</dbReference>
<dbReference type="GO" id="GO:0000145">
    <property type="term" value="C:exocyst"/>
    <property type="evidence" value="ECO:0007669"/>
    <property type="project" value="InterPro"/>
</dbReference>
<reference evidence="4" key="2">
    <citation type="submission" date="2017-06" db="EMBL/GenBank/DDBJ databases">
        <title>WGS assembly of Brachypodium distachyon.</title>
        <authorList>
            <consortium name="The International Brachypodium Initiative"/>
            <person name="Lucas S."/>
            <person name="Harmon-Smith M."/>
            <person name="Lail K."/>
            <person name="Tice H."/>
            <person name="Grimwood J."/>
            <person name="Bruce D."/>
            <person name="Barry K."/>
            <person name="Shu S."/>
            <person name="Lindquist E."/>
            <person name="Wang M."/>
            <person name="Pitluck S."/>
            <person name="Vogel J.P."/>
            <person name="Garvin D.F."/>
            <person name="Mockler T.C."/>
            <person name="Schmutz J."/>
            <person name="Rokhsar D."/>
            <person name="Bevan M.W."/>
        </authorList>
    </citation>
    <scope>NUCLEOTIDE SEQUENCE</scope>
    <source>
        <strain evidence="4">Bd21</strain>
    </source>
</reference>
<organism evidence="4">
    <name type="scientific">Brachypodium distachyon</name>
    <name type="common">Purple false brome</name>
    <name type="synonym">Trachynia distachya</name>
    <dbReference type="NCBI Taxonomy" id="15368"/>
    <lineage>
        <taxon>Eukaryota</taxon>
        <taxon>Viridiplantae</taxon>
        <taxon>Streptophyta</taxon>
        <taxon>Embryophyta</taxon>
        <taxon>Tracheophyta</taxon>
        <taxon>Spermatophyta</taxon>
        <taxon>Magnoliopsida</taxon>
        <taxon>Liliopsida</taxon>
        <taxon>Poales</taxon>
        <taxon>Poaceae</taxon>
        <taxon>BOP clade</taxon>
        <taxon>Pooideae</taxon>
        <taxon>Stipodae</taxon>
        <taxon>Brachypodieae</taxon>
        <taxon>Brachypodium</taxon>
    </lineage>
</organism>
<evidence type="ECO:0000313" key="6">
    <source>
        <dbReference type="Proteomes" id="UP000008810"/>
    </source>
</evidence>
<evidence type="ECO:0000313" key="4">
    <source>
        <dbReference type="EMBL" id="PNT60593.1"/>
    </source>
</evidence>
<dbReference type="InterPro" id="IPR046364">
    <property type="entry name" value="Exo70_C"/>
</dbReference>
<dbReference type="OrthoDB" id="699821at2759"/>
<accession>A0A2K2CEZ2</accession>
<reference evidence="5" key="3">
    <citation type="submission" date="2018-08" db="UniProtKB">
        <authorList>
            <consortium name="EnsemblPlants"/>
        </authorList>
    </citation>
    <scope>IDENTIFICATION</scope>
    <source>
        <strain evidence="5">cv. Bd21</strain>
    </source>
</reference>
<proteinExistence type="inferred from homology"/>
<comment type="similarity">
    <text evidence="1">Belongs to the EXO70 family.</text>
</comment>
<dbReference type="SUPFAM" id="SSF74788">
    <property type="entry name" value="Cullin repeat-like"/>
    <property type="match status" value="1"/>
</dbReference>
<evidence type="ECO:0000256" key="2">
    <source>
        <dbReference type="ARBA" id="ARBA00022448"/>
    </source>
</evidence>
<dbReference type="GO" id="GO:0005546">
    <property type="term" value="F:phosphatidylinositol-4,5-bisphosphate binding"/>
    <property type="evidence" value="ECO:0007669"/>
    <property type="project" value="InterPro"/>
</dbReference>
<dbReference type="Gramene" id="PNT60593">
    <property type="protein sequence ID" value="PNT60593"/>
    <property type="gene ID" value="BRADI_5g01935v3"/>
</dbReference>
<name>A0A2K2CEZ2_BRADI</name>
<dbReference type="EnsemblPlants" id="PNT60593">
    <property type="protein sequence ID" value="PNT60593"/>
    <property type="gene ID" value="BRADI_5g01935v3"/>
</dbReference>
<keyword evidence="2" id="KW-0813">Transport</keyword>
<dbReference type="AlphaFoldDB" id="A0A2K2CEZ2"/>
<evidence type="ECO:0000259" key="3">
    <source>
        <dbReference type="Pfam" id="PF03081"/>
    </source>
</evidence>
<protein>
    <recommendedName>
        <fullName evidence="3">Exocyst complex subunit Exo70 C-terminal domain-containing protein</fullName>
    </recommendedName>
</protein>
<reference evidence="4 5" key="1">
    <citation type="journal article" date="2010" name="Nature">
        <title>Genome sequencing and analysis of the model grass Brachypodium distachyon.</title>
        <authorList>
            <consortium name="International Brachypodium Initiative"/>
        </authorList>
    </citation>
    <scope>NUCLEOTIDE SEQUENCE [LARGE SCALE GENOMIC DNA]</scope>
    <source>
        <strain evidence="4 5">Bd21</strain>
    </source>
</reference>
<feature type="domain" description="Exocyst complex subunit Exo70 C-terminal" evidence="3">
    <location>
        <begin position="2"/>
        <end position="69"/>
    </location>
</feature>
<gene>
    <name evidence="4" type="ORF">BRADI_5g01935v3</name>
</gene>
<dbReference type="InParanoid" id="A0A2K2CEZ2"/>
<dbReference type="Pfam" id="PF03081">
    <property type="entry name" value="Exo70_C"/>
    <property type="match status" value="1"/>
</dbReference>
<dbReference type="EMBL" id="CM000884">
    <property type="protein sequence ID" value="PNT60593.1"/>
    <property type="molecule type" value="Genomic_DNA"/>
</dbReference>
<sequence>MTWKVTAELKYKLRQEIVDLVVPSYEASLFSLHANQGRVSEAFYLLKRSFTGKKKQNKYTAEELENMIRELFEG</sequence>
<dbReference type="InterPro" id="IPR016159">
    <property type="entry name" value="Cullin_repeat-like_dom_sf"/>
</dbReference>
<dbReference type="Gene3D" id="1.20.1280.170">
    <property type="entry name" value="Exocyst complex component Exo70"/>
    <property type="match status" value="1"/>
</dbReference>
<keyword evidence="6" id="KW-1185">Reference proteome</keyword>